<evidence type="ECO:0000256" key="2">
    <source>
        <dbReference type="ARBA" id="ARBA00022741"/>
    </source>
</evidence>
<dbReference type="InterPro" id="IPR002698">
    <property type="entry name" value="FTHF_cligase"/>
</dbReference>
<evidence type="ECO:0000256" key="4">
    <source>
        <dbReference type="RuleBase" id="RU361279"/>
    </source>
</evidence>
<evidence type="ECO:0000313" key="5">
    <source>
        <dbReference type="EMBL" id="MCJ0825567.1"/>
    </source>
</evidence>
<dbReference type="PANTHER" id="PTHR23407">
    <property type="entry name" value="ATPASE INHIBITOR/5-FORMYLTETRAHYDROFOLATE CYCLO-LIGASE"/>
    <property type="match status" value="1"/>
</dbReference>
<dbReference type="GO" id="GO:0030272">
    <property type="term" value="F:5-formyltetrahydrofolate cyclo-ligase activity"/>
    <property type="evidence" value="ECO:0007669"/>
    <property type="project" value="UniProtKB-EC"/>
</dbReference>
<sequence length="206" mass="22701">MSTDPPTTIDRKVLRRELRNRRREIPAGQRMAAAESLSSRLLSLPFLPGRGDVAGYWAMDGEIALHAFQMRLPSGLRYCLPVLSGDRLRFAPWNAGDPLATNRYGIPEPEVAEDVMLEPASMALVLVPLVGFDARGHRLGMGGGWYDRSFAFRNASHGSARRPPWLVGAGFGLQQVDALDVQPWDVALDAVCSERDTILVDHPGNR</sequence>
<keyword evidence="5" id="KW-0436">Ligase</keyword>
<gene>
    <name evidence="5" type="ORF">MQC88_06275</name>
</gene>
<dbReference type="SUPFAM" id="SSF100950">
    <property type="entry name" value="NagB/RpiA/CoA transferase-like"/>
    <property type="match status" value="1"/>
</dbReference>
<comment type="catalytic activity">
    <reaction evidence="4">
        <text>(6S)-5-formyl-5,6,7,8-tetrahydrofolate + ATP = (6R)-5,10-methenyltetrahydrofolate + ADP + phosphate</text>
        <dbReference type="Rhea" id="RHEA:10488"/>
        <dbReference type="ChEBI" id="CHEBI:30616"/>
        <dbReference type="ChEBI" id="CHEBI:43474"/>
        <dbReference type="ChEBI" id="CHEBI:57455"/>
        <dbReference type="ChEBI" id="CHEBI:57457"/>
        <dbReference type="ChEBI" id="CHEBI:456216"/>
        <dbReference type="EC" id="6.3.3.2"/>
    </reaction>
</comment>
<evidence type="ECO:0000256" key="3">
    <source>
        <dbReference type="ARBA" id="ARBA00022840"/>
    </source>
</evidence>
<dbReference type="InterPro" id="IPR037171">
    <property type="entry name" value="NagB/RpiA_transferase-like"/>
</dbReference>
<dbReference type="Pfam" id="PF01812">
    <property type="entry name" value="5-FTHF_cyc-lig"/>
    <property type="match status" value="1"/>
</dbReference>
<name>A0ABT0A3K2_9GAMM</name>
<keyword evidence="2 4" id="KW-0547">Nucleotide-binding</keyword>
<dbReference type="PIRSF" id="PIRSF006806">
    <property type="entry name" value="FTHF_cligase"/>
    <property type="match status" value="1"/>
</dbReference>
<keyword evidence="4" id="KW-0479">Metal-binding</keyword>
<dbReference type="InterPro" id="IPR024185">
    <property type="entry name" value="FTHF_cligase-like_sf"/>
</dbReference>
<evidence type="ECO:0000256" key="1">
    <source>
        <dbReference type="ARBA" id="ARBA00010638"/>
    </source>
</evidence>
<dbReference type="Gene3D" id="3.40.50.10420">
    <property type="entry name" value="NagB/RpiA/CoA transferase-like"/>
    <property type="match status" value="1"/>
</dbReference>
<evidence type="ECO:0000313" key="6">
    <source>
        <dbReference type="Proteomes" id="UP001165423"/>
    </source>
</evidence>
<keyword evidence="3 4" id="KW-0067">ATP-binding</keyword>
<keyword evidence="4" id="KW-0460">Magnesium</keyword>
<keyword evidence="6" id="KW-1185">Reference proteome</keyword>
<accession>A0ABT0A3K2</accession>
<dbReference type="EC" id="6.3.3.2" evidence="4"/>
<protein>
    <recommendedName>
        <fullName evidence="4">5-formyltetrahydrofolate cyclo-ligase</fullName>
        <ecNumber evidence="4">6.3.3.2</ecNumber>
    </recommendedName>
</protein>
<comment type="cofactor">
    <cofactor evidence="4">
        <name>Mg(2+)</name>
        <dbReference type="ChEBI" id="CHEBI:18420"/>
    </cofactor>
</comment>
<proteinExistence type="inferred from homology"/>
<dbReference type="PANTHER" id="PTHR23407:SF1">
    <property type="entry name" value="5-FORMYLTETRAHYDROFOLATE CYCLO-LIGASE"/>
    <property type="match status" value="1"/>
</dbReference>
<comment type="caution">
    <text evidence="5">The sequence shown here is derived from an EMBL/GenBank/DDBJ whole genome shotgun (WGS) entry which is preliminary data.</text>
</comment>
<dbReference type="NCBIfam" id="TIGR02727">
    <property type="entry name" value="MTHFS_bact"/>
    <property type="match status" value="1"/>
</dbReference>
<dbReference type="RefSeq" id="WP_243320020.1">
    <property type="nucleotide sequence ID" value="NZ_JALGCL010000001.1"/>
</dbReference>
<reference evidence="5 6" key="1">
    <citation type="submission" date="2022-03" db="EMBL/GenBank/DDBJ databases">
        <title>Luteimonas soily sp. nov., a novel bacterium isolated from the soil.</title>
        <authorList>
            <person name="Zhang X."/>
        </authorList>
    </citation>
    <scope>NUCLEOTIDE SEQUENCE [LARGE SCALE GENOMIC DNA]</scope>
    <source>
        <strain evidence="5 6">50</strain>
    </source>
</reference>
<comment type="similarity">
    <text evidence="1 4">Belongs to the 5-formyltetrahydrofolate cyclo-ligase family.</text>
</comment>
<dbReference type="Proteomes" id="UP001165423">
    <property type="component" value="Unassembled WGS sequence"/>
</dbReference>
<dbReference type="EMBL" id="JALGCL010000001">
    <property type="protein sequence ID" value="MCJ0825567.1"/>
    <property type="molecule type" value="Genomic_DNA"/>
</dbReference>
<organism evidence="5 6">
    <name type="scientific">Cognatiluteimonas sedimenti</name>
    <dbReference type="NCBI Taxonomy" id="2927791"/>
    <lineage>
        <taxon>Bacteria</taxon>
        <taxon>Pseudomonadati</taxon>
        <taxon>Pseudomonadota</taxon>
        <taxon>Gammaproteobacteria</taxon>
        <taxon>Lysobacterales</taxon>
        <taxon>Lysobacteraceae</taxon>
        <taxon>Cognatiluteimonas</taxon>
    </lineage>
</organism>